<dbReference type="InterPro" id="IPR028994">
    <property type="entry name" value="Integrin_alpha_N"/>
</dbReference>
<dbReference type="EMBL" id="JAQNDN010000010">
    <property type="protein sequence ID" value="MDC0669568.1"/>
    <property type="molecule type" value="Genomic_DNA"/>
</dbReference>
<accession>A0ABT5B622</accession>
<evidence type="ECO:0000313" key="3">
    <source>
        <dbReference type="Proteomes" id="UP001217838"/>
    </source>
</evidence>
<sequence>MNGSDTEERRFIMFAFGELPILHIILAVIASGDIDSINATGQTNPSESEEDALSCGDGEEVEERSLFSSISRDALWQNVTTGELSVWILDGSTVTEKKSLDWRCGAAGGCSDRWRVVETAMNRITWYDSAMGLIQDWEFDYLGNVKAGAPLSWTCSAASGCAANWKPIGILDYQFIVCPPGGGFCDYKYPGGLLWHNPISGELSRWDTSGTTVTSKTPLSWRCGSGDGCSQVWRPLLTADFTGDDYSDVLWYNRTTGVVSIWVLGGSAGSTVLRAQELTWTCDAASGCANAWHIVGAMDINRDGPLDLFWHNETTGEISAWLLDRAGTVLGKTALSWTCGPGCSKDWKLRGFVRFPDPPPR</sequence>
<feature type="transmembrane region" description="Helical" evidence="1">
    <location>
        <begin position="12"/>
        <end position="30"/>
    </location>
</feature>
<dbReference type="RefSeq" id="WP_271999368.1">
    <property type="nucleotide sequence ID" value="NZ_JAQNDN010000010.1"/>
</dbReference>
<keyword evidence="1" id="KW-0812">Transmembrane</keyword>
<dbReference type="PANTHER" id="PTHR46580:SF2">
    <property type="entry name" value="MAM DOMAIN-CONTAINING PROTEIN"/>
    <property type="match status" value="1"/>
</dbReference>
<protein>
    <recommendedName>
        <fullName evidence="4">Repeat domain-containing protein</fullName>
    </recommendedName>
</protein>
<dbReference type="PANTHER" id="PTHR46580">
    <property type="entry name" value="SENSOR KINASE-RELATED"/>
    <property type="match status" value="1"/>
</dbReference>
<comment type="caution">
    <text evidence="2">The sequence shown here is derived from an EMBL/GenBank/DDBJ whole genome shotgun (WGS) entry which is preliminary data.</text>
</comment>
<gene>
    <name evidence="2" type="ORF">POL58_17575</name>
</gene>
<keyword evidence="1" id="KW-0472">Membrane</keyword>
<name>A0ABT5B622_9BACT</name>
<evidence type="ECO:0000313" key="2">
    <source>
        <dbReference type="EMBL" id="MDC0669568.1"/>
    </source>
</evidence>
<evidence type="ECO:0008006" key="4">
    <source>
        <dbReference type="Google" id="ProtNLM"/>
    </source>
</evidence>
<reference evidence="2 3" key="1">
    <citation type="submission" date="2022-11" db="EMBL/GenBank/DDBJ databases">
        <title>Minimal conservation of predation-associated metabolite biosynthetic gene clusters underscores biosynthetic potential of Myxococcota including descriptions for ten novel species: Archangium lansinium sp. nov., Myxococcus landrumus sp. nov., Nannocystis bai.</title>
        <authorList>
            <person name="Ahearne A."/>
            <person name="Stevens C."/>
            <person name="Dowd S."/>
        </authorList>
    </citation>
    <scope>NUCLEOTIDE SEQUENCE [LARGE SCALE GENOMIC DNA]</scope>
    <source>
        <strain evidence="2 3">NCELM</strain>
    </source>
</reference>
<evidence type="ECO:0000256" key="1">
    <source>
        <dbReference type="SAM" id="Phobius"/>
    </source>
</evidence>
<organism evidence="2 3">
    <name type="scientific">Nannocystis radixulma</name>
    <dbReference type="NCBI Taxonomy" id="2995305"/>
    <lineage>
        <taxon>Bacteria</taxon>
        <taxon>Pseudomonadati</taxon>
        <taxon>Myxococcota</taxon>
        <taxon>Polyangia</taxon>
        <taxon>Nannocystales</taxon>
        <taxon>Nannocystaceae</taxon>
        <taxon>Nannocystis</taxon>
    </lineage>
</organism>
<proteinExistence type="predicted"/>
<dbReference type="SUPFAM" id="SSF69318">
    <property type="entry name" value="Integrin alpha N-terminal domain"/>
    <property type="match status" value="1"/>
</dbReference>
<keyword evidence="3" id="KW-1185">Reference proteome</keyword>
<keyword evidence="1" id="KW-1133">Transmembrane helix</keyword>
<dbReference type="Proteomes" id="UP001217838">
    <property type="component" value="Unassembled WGS sequence"/>
</dbReference>